<evidence type="ECO:0000313" key="2">
    <source>
        <dbReference type="EMBL" id="MBK3460900.1"/>
    </source>
</evidence>
<evidence type="ECO:0000313" key="3">
    <source>
        <dbReference type="EMBL" id="MRJ37985.1"/>
    </source>
</evidence>
<sequence>MQWFPTPPTDNLYKFFAISGLLMLGGALAIIVALAYLDYRTEKETDEALYNFSSTQNQSKYSARITALQSGLAHKDLIPNLSIELNNNLEFLKKVVDIQSMMGGTQKPREPDLLDITFSFVSAREWFSLVLLVLYAGIASTSSFLGLRYWYKRIQVPSERLNQLEEDIKKASLLKLQLEIAQLQPMSETVKKLFELGGLMRPPK</sequence>
<reference evidence="3 4" key="1">
    <citation type="submission" date="2019-08" db="EMBL/GenBank/DDBJ databases">
        <title>Pseudomonas haemolytica sp. nov. isolated from raw milk and skim milk concentrate.</title>
        <authorList>
            <person name="Hofmann K."/>
            <person name="Huptas C."/>
            <person name="Doll E."/>
            <person name="Scherer S."/>
            <person name="Wenning M."/>
        </authorList>
    </citation>
    <scope>NUCLEOTIDE SEQUENCE [LARGE SCALE GENOMIC DNA]</scope>
    <source>
        <strain evidence="3 4">DSM 108987</strain>
    </source>
</reference>
<keyword evidence="5" id="KW-1185">Reference proteome</keyword>
<accession>A0A5P1DBV4</accession>
<dbReference type="Proteomes" id="UP000408764">
    <property type="component" value="Unassembled WGS sequence"/>
</dbReference>
<protein>
    <submittedName>
        <fullName evidence="3">Uncharacterized protein</fullName>
    </submittedName>
</protein>
<comment type="caution">
    <text evidence="3">The sequence shown here is derived from an EMBL/GenBank/DDBJ whole genome shotgun (WGS) entry which is preliminary data.</text>
</comment>
<gene>
    <name evidence="3" type="ORF">FRT59_13550</name>
    <name evidence="2" type="ORF">JJD71_17660</name>
</gene>
<reference evidence="2 5" key="2">
    <citation type="submission" date="2021-01" db="EMBL/GenBank/DDBJ databases">
        <title>Antibiotic resistance and phylogeny of Pseudomonas spp. isolated over three decades from chicken meat in the Norwegian food chain.</title>
        <authorList>
            <person name="Moen B."/>
        </authorList>
    </citation>
    <scope>NUCLEOTIDE SEQUENCE [LARGE SCALE GENOMIC DNA]</scope>
    <source>
        <strain evidence="2 5">MF6766</strain>
    </source>
</reference>
<keyword evidence="1" id="KW-1133">Transmembrane helix</keyword>
<evidence type="ECO:0000256" key="1">
    <source>
        <dbReference type="SAM" id="Phobius"/>
    </source>
</evidence>
<name>A0A5P1DBV4_9PSED</name>
<keyword evidence="1" id="KW-0812">Transmembrane</keyword>
<dbReference type="AlphaFoldDB" id="A0A5P1DBV4"/>
<dbReference type="RefSeq" id="WP_153871404.1">
    <property type="nucleotide sequence ID" value="NZ_JAEKCT010000003.1"/>
</dbReference>
<dbReference type="OrthoDB" id="6064577at2"/>
<feature type="transmembrane region" description="Helical" evidence="1">
    <location>
        <begin position="126"/>
        <end position="151"/>
    </location>
</feature>
<proteinExistence type="predicted"/>
<feature type="transmembrane region" description="Helical" evidence="1">
    <location>
        <begin position="12"/>
        <end position="37"/>
    </location>
</feature>
<dbReference type="EMBL" id="VOIW01000003">
    <property type="protein sequence ID" value="MRJ37985.1"/>
    <property type="molecule type" value="Genomic_DNA"/>
</dbReference>
<dbReference type="EMBL" id="JAENSR010000004">
    <property type="protein sequence ID" value="MBK3460900.1"/>
    <property type="molecule type" value="Genomic_DNA"/>
</dbReference>
<evidence type="ECO:0000313" key="5">
    <source>
        <dbReference type="Proteomes" id="UP000620382"/>
    </source>
</evidence>
<dbReference type="Proteomes" id="UP000620382">
    <property type="component" value="Unassembled WGS sequence"/>
</dbReference>
<evidence type="ECO:0000313" key="4">
    <source>
        <dbReference type="Proteomes" id="UP000408764"/>
    </source>
</evidence>
<keyword evidence="1" id="KW-0472">Membrane</keyword>
<organism evidence="3 4">
    <name type="scientific">Pseudomonas haemolytica</name>
    <dbReference type="NCBI Taxonomy" id="2600065"/>
    <lineage>
        <taxon>Bacteria</taxon>
        <taxon>Pseudomonadati</taxon>
        <taxon>Pseudomonadota</taxon>
        <taxon>Gammaproteobacteria</taxon>
        <taxon>Pseudomonadales</taxon>
        <taxon>Pseudomonadaceae</taxon>
        <taxon>Pseudomonas</taxon>
    </lineage>
</organism>